<proteinExistence type="predicted"/>
<evidence type="ECO:0000259" key="5">
    <source>
        <dbReference type="Pfam" id="PF25881"/>
    </source>
</evidence>
<comment type="subcellular location">
    <subcellularLocation>
        <location evidence="1">Cell envelope</location>
    </subcellularLocation>
</comment>
<dbReference type="PANTHER" id="PTHR32347">
    <property type="entry name" value="EFFLUX SYSTEM COMPONENT YKNX-RELATED"/>
    <property type="match status" value="1"/>
</dbReference>
<dbReference type="GO" id="GO:0030313">
    <property type="term" value="C:cell envelope"/>
    <property type="evidence" value="ECO:0007669"/>
    <property type="project" value="UniProtKB-SubCell"/>
</dbReference>
<dbReference type="Gene3D" id="2.40.50.100">
    <property type="match status" value="1"/>
</dbReference>
<feature type="chain" id="PRO_5019571318" description="YbhG-like alpha-helical hairpin domain-containing protein" evidence="4">
    <location>
        <begin position="22"/>
        <end position="315"/>
    </location>
</feature>
<dbReference type="InterPro" id="IPR059052">
    <property type="entry name" value="HH_YbhG-like"/>
</dbReference>
<name>A0A432ZUB8_9GAMM</name>
<evidence type="ECO:0000256" key="3">
    <source>
        <dbReference type="SAM" id="Coils"/>
    </source>
</evidence>
<evidence type="ECO:0000313" key="7">
    <source>
        <dbReference type="Proteomes" id="UP000287996"/>
    </source>
</evidence>
<dbReference type="InterPro" id="IPR050465">
    <property type="entry name" value="UPF0194_transport"/>
</dbReference>
<feature type="signal peptide" evidence="4">
    <location>
        <begin position="1"/>
        <end position="21"/>
    </location>
</feature>
<dbReference type="OrthoDB" id="8558741at2"/>
<evidence type="ECO:0000256" key="1">
    <source>
        <dbReference type="ARBA" id="ARBA00004196"/>
    </source>
</evidence>
<dbReference type="Gene3D" id="1.10.287.470">
    <property type="entry name" value="Helix hairpin bin"/>
    <property type="match status" value="2"/>
</dbReference>
<dbReference type="EMBL" id="PIQH01000001">
    <property type="protein sequence ID" value="RUO81432.1"/>
    <property type="molecule type" value="Genomic_DNA"/>
</dbReference>
<dbReference type="PROSITE" id="PS51257">
    <property type="entry name" value="PROKAR_LIPOPROTEIN"/>
    <property type="match status" value="1"/>
</dbReference>
<feature type="domain" description="YbhG-like alpha-helical hairpin" evidence="5">
    <location>
        <begin position="71"/>
        <end position="187"/>
    </location>
</feature>
<dbReference type="Gene3D" id="2.40.30.170">
    <property type="match status" value="1"/>
</dbReference>
<keyword evidence="4" id="KW-0732">Signal</keyword>
<feature type="coiled-coil region" evidence="3">
    <location>
        <begin position="74"/>
        <end position="198"/>
    </location>
</feature>
<accession>A0A432ZUB8</accession>
<keyword evidence="7" id="KW-1185">Reference proteome</keyword>
<keyword evidence="2 3" id="KW-0175">Coiled coil</keyword>
<dbReference type="Pfam" id="PF25881">
    <property type="entry name" value="HH_YBHG"/>
    <property type="match status" value="1"/>
</dbReference>
<sequence>MFSHRLFIVALSLIVSGCQFGEDSQAFGTVERERFTLSATADQVITEVYAEQGQTLQQGDPILQLDPQLQQPRVAQAQAQFQQAQARLSELQNGNRQQQIASAKAEQQQAQIELAEAQRQLRRQQALVQQQLVSEQQLEQYQLAVDVAEQRLARATQQYQLLREGSRTEVLRQAEAAVANAQAAVTEQQRLLDQLTVRAPRAALVDDILYYRGERVHSGTPVVSLLAPDSAYVRVYLPQAWLSDYQVGDQVQLTVDGRQQPLTGTIRWISAEASFTPNFALHQQERARLMYLAEITLSGDVTLPSGTPVQLHHNG</sequence>
<evidence type="ECO:0000313" key="6">
    <source>
        <dbReference type="EMBL" id="RUO81432.1"/>
    </source>
</evidence>
<dbReference type="PANTHER" id="PTHR32347:SF29">
    <property type="entry name" value="UPF0194 MEMBRANE PROTEIN YBHG"/>
    <property type="match status" value="1"/>
</dbReference>
<evidence type="ECO:0000256" key="2">
    <source>
        <dbReference type="ARBA" id="ARBA00023054"/>
    </source>
</evidence>
<comment type="caution">
    <text evidence="6">The sequence shown here is derived from an EMBL/GenBank/DDBJ whole genome shotgun (WGS) entry which is preliminary data.</text>
</comment>
<dbReference type="Proteomes" id="UP000287996">
    <property type="component" value="Unassembled WGS sequence"/>
</dbReference>
<dbReference type="SUPFAM" id="SSF111369">
    <property type="entry name" value="HlyD-like secretion proteins"/>
    <property type="match status" value="2"/>
</dbReference>
<protein>
    <recommendedName>
        <fullName evidence="5">YbhG-like alpha-helical hairpin domain-containing protein</fullName>
    </recommendedName>
</protein>
<organism evidence="6 7">
    <name type="scientific">Idiomarina tyrosinivorans</name>
    <dbReference type="NCBI Taxonomy" id="1445662"/>
    <lineage>
        <taxon>Bacteria</taxon>
        <taxon>Pseudomonadati</taxon>
        <taxon>Pseudomonadota</taxon>
        <taxon>Gammaproteobacteria</taxon>
        <taxon>Alteromonadales</taxon>
        <taxon>Idiomarinaceae</taxon>
        <taxon>Idiomarina</taxon>
    </lineage>
</organism>
<reference evidence="6 7" key="1">
    <citation type="journal article" date="2011" name="Front. Microbiol.">
        <title>Genomic signatures of strain selection and enhancement in Bacillus atrophaeus var. globigii, a historical biowarfare simulant.</title>
        <authorList>
            <person name="Gibbons H.S."/>
            <person name="Broomall S.M."/>
            <person name="McNew L.A."/>
            <person name="Daligault H."/>
            <person name="Chapman C."/>
            <person name="Bruce D."/>
            <person name="Karavis M."/>
            <person name="Krepps M."/>
            <person name="McGregor P.A."/>
            <person name="Hong C."/>
            <person name="Park K.H."/>
            <person name="Akmal A."/>
            <person name="Feldman A."/>
            <person name="Lin J.S."/>
            <person name="Chang W.E."/>
            <person name="Higgs B.W."/>
            <person name="Demirev P."/>
            <person name="Lindquist J."/>
            <person name="Liem A."/>
            <person name="Fochler E."/>
            <person name="Read T.D."/>
            <person name="Tapia R."/>
            <person name="Johnson S."/>
            <person name="Bishop-Lilly K.A."/>
            <person name="Detter C."/>
            <person name="Han C."/>
            <person name="Sozhamannan S."/>
            <person name="Rosenzweig C.N."/>
            <person name="Skowronski E.W."/>
        </authorList>
    </citation>
    <scope>NUCLEOTIDE SEQUENCE [LARGE SCALE GENOMIC DNA]</scope>
    <source>
        <strain evidence="6 7">CC-PW-9</strain>
    </source>
</reference>
<dbReference type="RefSeq" id="WP_126840773.1">
    <property type="nucleotide sequence ID" value="NZ_PIQH01000001.1"/>
</dbReference>
<evidence type="ECO:0000256" key="4">
    <source>
        <dbReference type="SAM" id="SignalP"/>
    </source>
</evidence>
<dbReference type="AlphaFoldDB" id="A0A432ZUB8"/>
<gene>
    <name evidence="6" type="ORF">CWI84_01345</name>
</gene>